<reference evidence="5 6" key="1">
    <citation type="submission" date="2024-04" db="EMBL/GenBank/DDBJ databases">
        <title>Novel species of the genus Ideonella isolated from streams.</title>
        <authorList>
            <person name="Lu H."/>
        </authorList>
    </citation>
    <scope>NUCLEOTIDE SEQUENCE [LARGE SCALE GENOMIC DNA]</scope>
    <source>
        <strain evidence="5 6">BYS139W</strain>
    </source>
</reference>
<comment type="similarity">
    <text evidence="1">Belongs to the Gfo/Idh/MocA family.</text>
</comment>
<feature type="domain" description="Gfo/Idh/MocA-like oxidoreductase N-terminal" evidence="3">
    <location>
        <begin position="7"/>
        <end position="129"/>
    </location>
</feature>
<dbReference type="Pfam" id="PF01408">
    <property type="entry name" value="GFO_IDH_MocA"/>
    <property type="match status" value="1"/>
</dbReference>
<organism evidence="5 6">
    <name type="scientific">Pseudaquabacterium rugosum</name>
    <dbReference type="NCBI Taxonomy" id="2984194"/>
    <lineage>
        <taxon>Bacteria</taxon>
        <taxon>Pseudomonadati</taxon>
        <taxon>Pseudomonadota</taxon>
        <taxon>Betaproteobacteria</taxon>
        <taxon>Burkholderiales</taxon>
        <taxon>Sphaerotilaceae</taxon>
        <taxon>Pseudaquabacterium</taxon>
    </lineage>
</organism>
<dbReference type="PANTHER" id="PTHR43708">
    <property type="entry name" value="CONSERVED EXPRESSED OXIDOREDUCTASE (EUROFUNG)"/>
    <property type="match status" value="1"/>
</dbReference>
<dbReference type="RefSeq" id="WP_341373487.1">
    <property type="nucleotide sequence ID" value="NZ_JBBUTF010000005.1"/>
</dbReference>
<evidence type="ECO:0000313" key="6">
    <source>
        <dbReference type="Proteomes" id="UP001368500"/>
    </source>
</evidence>
<feature type="domain" description="GFO/IDH/MocA-like oxidoreductase" evidence="4">
    <location>
        <begin position="137"/>
        <end position="254"/>
    </location>
</feature>
<keyword evidence="2" id="KW-0560">Oxidoreductase</keyword>
<dbReference type="Gene3D" id="3.30.360.10">
    <property type="entry name" value="Dihydrodipicolinate Reductase, domain 2"/>
    <property type="match status" value="1"/>
</dbReference>
<dbReference type="Pfam" id="PF22725">
    <property type="entry name" value="GFO_IDH_MocA_C3"/>
    <property type="match status" value="1"/>
</dbReference>
<evidence type="ECO:0000259" key="3">
    <source>
        <dbReference type="Pfam" id="PF01408"/>
    </source>
</evidence>
<dbReference type="InterPro" id="IPR000683">
    <property type="entry name" value="Gfo/Idh/MocA-like_OxRdtase_N"/>
</dbReference>
<dbReference type="SUPFAM" id="SSF55347">
    <property type="entry name" value="Glyceraldehyde-3-phosphate dehydrogenase-like, C-terminal domain"/>
    <property type="match status" value="1"/>
</dbReference>
<gene>
    <name evidence="5" type="ORF">AACH11_07045</name>
</gene>
<dbReference type="InterPro" id="IPR055170">
    <property type="entry name" value="GFO_IDH_MocA-like_dom"/>
</dbReference>
<dbReference type="InterPro" id="IPR051317">
    <property type="entry name" value="Gfo/Idh/MocA_oxidoreduct"/>
</dbReference>
<dbReference type="Proteomes" id="UP001368500">
    <property type="component" value="Unassembled WGS sequence"/>
</dbReference>
<dbReference type="Gene3D" id="3.40.50.720">
    <property type="entry name" value="NAD(P)-binding Rossmann-like Domain"/>
    <property type="match status" value="1"/>
</dbReference>
<keyword evidence="6" id="KW-1185">Reference proteome</keyword>
<dbReference type="InterPro" id="IPR036291">
    <property type="entry name" value="NAD(P)-bd_dom_sf"/>
</dbReference>
<dbReference type="PANTHER" id="PTHR43708:SF5">
    <property type="entry name" value="CONSERVED EXPRESSED OXIDOREDUCTASE (EUROFUNG)-RELATED"/>
    <property type="match status" value="1"/>
</dbReference>
<evidence type="ECO:0000256" key="2">
    <source>
        <dbReference type="ARBA" id="ARBA00023002"/>
    </source>
</evidence>
<evidence type="ECO:0000256" key="1">
    <source>
        <dbReference type="ARBA" id="ARBA00010928"/>
    </source>
</evidence>
<evidence type="ECO:0000259" key="4">
    <source>
        <dbReference type="Pfam" id="PF22725"/>
    </source>
</evidence>
<dbReference type="EMBL" id="JBBUTF010000005">
    <property type="protein sequence ID" value="MEK8025712.1"/>
    <property type="molecule type" value="Genomic_DNA"/>
</dbReference>
<dbReference type="SUPFAM" id="SSF51735">
    <property type="entry name" value="NAD(P)-binding Rossmann-fold domains"/>
    <property type="match status" value="1"/>
</dbReference>
<dbReference type="NCBIfam" id="NF008607">
    <property type="entry name" value="PRK11579.1"/>
    <property type="match status" value="1"/>
</dbReference>
<comment type="caution">
    <text evidence="5">The sequence shown here is derived from an EMBL/GenBank/DDBJ whole genome shotgun (WGS) entry which is preliminary data.</text>
</comment>
<accession>A0ABU9B9L9</accession>
<proteinExistence type="inferred from homology"/>
<protein>
    <submittedName>
        <fullName evidence="5">Oxidoreductase</fullName>
    </submittedName>
</protein>
<sequence length="364" mass="39702">MSTPAPLRVALTGTGYAGATLHAPLIDATPGLQLCAVLSRQDAAEVARRLGPLRAPLTVHADLDSLLREQRPDLVVVVSPNDQHVRQASAALQAGAHVVIDKPLALSAAQAAPLTALARAQDRRVSVFHNRRWDGDFLTARALLRQRRLGRVRWGQLTFDRFRPQVRARWREGDGPGAGLWFDLGPHLLDQAVQLFGWPQRLRCERMRLRHGARADDAFECTLAWADGRHMQLSASMLAAQPRPRFALHGDHGSWIKHGLDPQEDTLKAGGRPDRLTAGQRWGADPQAGTLCLADATGQPAAPRAWPTQDGRWPDYWLALTAALRGHGPLPVPLDEALGVQRLLDLGTASAAQDARWLPCTAPA</sequence>
<evidence type="ECO:0000313" key="5">
    <source>
        <dbReference type="EMBL" id="MEK8025712.1"/>
    </source>
</evidence>
<name>A0ABU9B9L9_9BURK</name>